<keyword evidence="3" id="KW-1133">Transmembrane helix</keyword>
<sequence length="598" mass="67242">MASIPPHYTDRFILQRYNKALHFVQHLPATSNFQPTKSQKLELYALYKQVSEGDINTQRPGLFDVVGRAKWDAWKKLEGISTLEARHIYVEALLRVAAESYKKNVGREEAQQIIHAFAIMKPSGGDDSSDDLLDTDDTSTNQEDNDDSSEASEDAEEKAYLRDIQESTNKITPFNIASDTPANNHSNTTTPYGSPDQARKTPTLTRSRLEQHQHQQHQQQIRPGSVASVQTMVTAPATPRQLPTYANRPPSVANSLSSGVRPRSAVSSRLGQYGSSTRGNEKKPAHMTRDDLRVLPNKSSYNESEFIDVNVNPWQHIPTNRPGVPQQQHDSGASSSGNDSDNERRNIRSRSRTPNANERYLRKASSSSHLRLPSPMYQQKQQMRRPHLKSPSPPPYATQQQQQIHGMTPIHGGPQFQSPVPGSSASSSVTATPQNNMLSSMSEGRMSSNSNTRHFTFANSESHMPQQQRQQQQQISTLALGPATKRALESLQNEVIALNDRIDDLRRELVERDKQQRVKSNNNQESDDDNESSYDMGEGWRWVIKAAVKYAGVNLMSAFILFFILYKANSPIAFAILKQSNRFWQSFRLRVLISNVVV</sequence>
<feature type="region of interest" description="Disordered" evidence="2">
    <location>
        <begin position="513"/>
        <end position="534"/>
    </location>
</feature>
<protein>
    <recommendedName>
        <fullName evidence="4">ACB domain-containing protein</fullName>
    </recommendedName>
</protein>
<feature type="region of interest" description="Disordered" evidence="2">
    <location>
        <begin position="313"/>
        <end position="453"/>
    </location>
</feature>
<reference evidence="6" key="1">
    <citation type="submission" date="2013-05" db="EMBL/GenBank/DDBJ databases">
        <title>The Genome sequence of Mucor circinelloides f. circinelloides 1006PhL.</title>
        <authorList>
            <consortium name="The Broad Institute Genomics Platform"/>
            <person name="Cuomo C."/>
            <person name="Earl A."/>
            <person name="Findley K."/>
            <person name="Lee S.C."/>
            <person name="Walker B."/>
            <person name="Young S."/>
            <person name="Zeng Q."/>
            <person name="Gargeya S."/>
            <person name="Fitzgerald M."/>
            <person name="Haas B."/>
            <person name="Abouelleil A."/>
            <person name="Allen A.W."/>
            <person name="Alvarado L."/>
            <person name="Arachchi H.M."/>
            <person name="Berlin A.M."/>
            <person name="Chapman S.B."/>
            <person name="Gainer-Dewar J."/>
            <person name="Goldberg J."/>
            <person name="Griggs A."/>
            <person name="Gujja S."/>
            <person name="Hansen M."/>
            <person name="Howarth C."/>
            <person name="Imamovic A."/>
            <person name="Ireland A."/>
            <person name="Larimer J."/>
            <person name="McCowan C."/>
            <person name="Murphy C."/>
            <person name="Pearson M."/>
            <person name="Poon T.W."/>
            <person name="Priest M."/>
            <person name="Roberts A."/>
            <person name="Saif S."/>
            <person name="Shea T."/>
            <person name="Sisk P."/>
            <person name="Sykes S."/>
            <person name="Wortman J."/>
            <person name="Nusbaum C."/>
            <person name="Birren B."/>
        </authorList>
    </citation>
    <scope>NUCLEOTIDE SEQUENCE [LARGE SCALE GENOMIC DNA]</scope>
    <source>
        <strain evidence="6">1006PhL</strain>
    </source>
</reference>
<dbReference type="eggNOG" id="KOG0817">
    <property type="taxonomic scope" value="Eukaryota"/>
</dbReference>
<dbReference type="VEuPathDB" id="FungiDB:HMPREF1544_07986"/>
<keyword evidence="6" id="KW-1185">Reference proteome</keyword>
<dbReference type="Gene3D" id="1.20.80.10">
    <property type="match status" value="1"/>
</dbReference>
<feature type="domain" description="ACB" evidence="4">
    <location>
        <begin position="13"/>
        <end position="102"/>
    </location>
</feature>
<dbReference type="EMBL" id="KE124017">
    <property type="protein sequence ID" value="EPB85230.1"/>
    <property type="molecule type" value="Genomic_DNA"/>
</dbReference>
<dbReference type="SUPFAM" id="SSF47027">
    <property type="entry name" value="Acyl-CoA binding protein"/>
    <property type="match status" value="1"/>
</dbReference>
<dbReference type="Proteomes" id="UP000014254">
    <property type="component" value="Unassembled WGS sequence"/>
</dbReference>
<evidence type="ECO:0000256" key="1">
    <source>
        <dbReference type="ARBA" id="ARBA00023121"/>
    </source>
</evidence>
<proteinExistence type="predicted"/>
<evidence type="ECO:0000256" key="3">
    <source>
        <dbReference type="SAM" id="Phobius"/>
    </source>
</evidence>
<feature type="compositionally biased region" description="Polar residues" evidence="2">
    <location>
        <begin position="166"/>
        <end position="192"/>
    </location>
</feature>
<dbReference type="PRINTS" id="PR00689">
    <property type="entry name" value="ACOABINDINGP"/>
</dbReference>
<feature type="transmembrane region" description="Helical" evidence="3">
    <location>
        <begin position="555"/>
        <end position="577"/>
    </location>
</feature>
<name>S2JZF9_MUCC1</name>
<dbReference type="InterPro" id="IPR000582">
    <property type="entry name" value="Acyl-CoA-binding_protein"/>
</dbReference>
<feature type="compositionally biased region" description="Polar residues" evidence="2">
    <location>
        <begin position="265"/>
        <end position="278"/>
    </location>
</feature>
<feature type="compositionally biased region" description="Low complexity" evidence="2">
    <location>
        <begin position="330"/>
        <end position="339"/>
    </location>
</feature>
<accession>S2JZF9</accession>
<dbReference type="OrthoDB" id="346910at2759"/>
<organism evidence="5 6">
    <name type="scientific">Mucor circinelloides f. circinelloides (strain 1006PhL)</name>
    <name type="common">Mucormycosis agent</name>
    <name type="synonym">Calyptromyces circinelloides</name>
    <dbReference type="NCBI Taxonomy" id="1220926"/>
    <lineage>
        <taxon>Eukaryota</taxon>
        <taxon>Fungi</taxon>
        <taxon>Fungi incertae sedis</taxon>
        <taxon>Mucoromycota</taxon>
        <taxon>Mucoromycotina</taxon>
        <taxon>Mucoromycetes</taxon>
        <taxon>Mucorales</taxon>
        <taxon>Mucorineae</taxon>
        <taxon>Mucoraceae</taxon>
        <taxon>Mucor</taxon>
    </lineage>
</organism>
<keyword evidence="3" id="KW-0812">Transmembrane</keyword>
<evidence type="ECO:0000313" key="5">
    <source>
        <dbReference type="EMBL" id="EPB85230.1"/>
    </source>
</evidence>
<dbReference type="STRING" id="1220926.S2JZF9"/>
<dbReference type="InterPro" id="IPR014352">
    <property type="entry name" value="FERM/acyl-CoA-bd_prot_sf"/>
</dbReference>
<keyword evidence="1" id="KW-0446">Lipid-binding</keyword>
<dbReference type="PANTHER" id="PTHR23310:SF133">
    <property type="entry name" value="COA BINDING PROTEIN, PUTATIVE (AFU_ORTHOLOGUE AFUA_1G12300)-RELATED"/>
    <property type="match status" value="1"/>
</dbReference>
<dbReference type="Pfam" id="PF00887">
    <property type="entry name" value="ACBP"/>
    <property type="match status" value="1"/>
</dbReference>
<dbReference type="PANTHER" id="PTHR23310">
    <property type="entry name" value="ACYL-COA-BINDING PROTEIN, ACBP"/>
    <property type="match status" value="1"/>
</dbReference>
<keyword evidence="3" id="KW-0472">Membrane</keyword>
<dbReference type="GO" id="GO:0006631">
    <property type="term" value="P:fatty acid metabolic process"/>
    <property type="evidence" value="ECO:0007669"/>
    <property type="project" value="TreeGrafter"/>
</dbReference>
<feature type="compositionally biased region" description="Low complexity" evidence="2">
    <location>
        <begin position="418"/>
        <end position="450"/>
    </location>
</feature>
<dbReference type="PROSITE" id="PS51228">
    <property type="entry name" value="ACB_2"/>
    <property type="match status" value="1"/>
</dbReference>
<gene>
    <name evidence="5" type="ORF">HMPREF1544_07986</name>
</gene>
<dbReference type="GO" id="GO:0000062">
    <property type="term" value="F:fatty-acyl-CoA binding"/>
    <property type="evidence" value="ECO:0007669"/>
    <property type="project" value="InterPro"/>
</dbReference>
<feature type="compositionally biased region" description="Acidic residues" evidence="2">
    <location>
        <begin position="127"/>
        <end position="156"/>
    </location>
</feature>
<dbReference type="InParanoid" id="S2JZF9"/>
<feature type="region of interest" description="Disordered" evidence="2">
    <location>
        <begin position="124"/>
        <end position="296"/>
    </location>
</feature>
<evidence type="ECO:0000259" key="4">
    <source>
        <dbReference type="PROSITE" id="PS51228"/>
    </source>
</evidence>
<feature type="compositionally biased region" description="Basic and acidic residues" evidence="2">
    <location>
        <begin position="279"/>
        <end position="293"/>
    </location>
</feature>
<evidence type="ECO:0000313" key="6">
    <source>
        <dbReference type="Proteomes" id="UP000014254"/>
    </source>
</evidence>
<dbReference type="InterPro" id="IPR035984">
    <property type="entry name" value="Acyl-CoA-binding_sf"/>
</dbReference>
<evidence type="ECO:0000256" key="2">
    <source>
        <dbReference type="SAM" id="MobiDB-lite"/>
    </source>
</evidence>
<dbReference type="AlphaFoldDB" id="S2JZF9"/>